<protein>
    <submittedName>
        <fullName evidence="2">Uncharacterized protein</fullName>
    </submittedName>
</protein>
<feature type="compositionally biased region" description="Basic and acidic residues" evidence="1">
    <location>
        <begin position="18"/>
        <end position="35"/>
    </location>
</feature>
<comment type="caution">
    <text evidence="2">The sequence shown here is derived from an EMBL/GenBank/DDBJ whole genome shotgun (WGS) entry which is preliminary data.</text>
</comment>
<evidence type="ECO:0000313" key="3">
    <source>
        <dbReference type="Proteomes" id="UP001066276"/>
    </source>
</evidence>
<evidence type="ECO:0000256" key="1">
    <source>
        <dbReference type="SAM" id="MobiDB-lite"/>
    </source>
</evidence>
<organism evidence="2 3">
    <name type="scientific">Pleurodeles waltl</name>
    <name type="common">Iberian ribbed newt</name>
    <dbReference type="NCBI Taxonomy" id="8319"/>
    <lineage>
        <taxon>Eukaryota</taxon>
        <taxon>Metazoa</taxon>
        <taxon>Chordata</taxon>
        <taxon>Craniata</taxon>
        <taxon>Vertebrata</taxon>
        <taxon>Euteleostomi</taxon>
        <taxon>Amphibia</taxon>
        <taxon>Batrachia</taxon>
        <taxon>Caudata</taxon>
        <taxon>Salamandroidea</taxon>
        <taxon>Salamandridae</taxon>
        <taxon>Pleurodelinae</taxon>
        <taxon>Pleurodeles</taxon>
    </lineage>
</organism>
<feature type="region of interest" description="Disordered" evidence="1">
    <location>
        <begin position="1"/>
        <end position="55"/>
    </location>
</feature>
<dbReference type="AlphaFoldDB" id="A0AAV7LRJ7"/>
<keyword evidence="3" id="KW-1185">Reference proteome</keyword>
<sequence>MSKRFKKQALLPSVTRGKRGERALEEGHLGGDDKMAAPTGGTHKSIITTSDEEDDGWEEQISLDFGGGMPVRPSSTRDGRLMRFILRTSAGREERFARHRGDASGPGFGIQEVYPVTEGEPSTSQGAGFVELGQDIEKELLDYEEETQGADRRHRRSVHKGCKLDVLPETNKKAVRSDQRDGGDRQMLLLEIYLEVRNTEHSQTGVDV</sequence>
<gene>
    <name evidence="2" type="ORF">NDU88_004634</name>
</gene>
<proteinExistence type="predicted"/>
<evidence type="ECO:0000313" key="2">
    <source>
        <dbReference type="EMBL" id="KAJ1091513.1"/>
    </source>
</evidence>
<dbReference type="EMBL" id="JANPWB010000015">
    <property type="protein sequence ID" value="KAJ1091513.1"/>
    <property type="molecule type" value="Genomic_DNA"/>
</dbReference>
<reference evidence="2" key="1">
    <citation type="journal article" date="2022" name="bioRxiv">
        <title>Sequencing and chromosome-scale assembly of the giantPleurodeles waltlgenome.</title>
        <authorList>
            <person name="Brown T."/>
            <person name="Elewa A."/>
            <person name="Iarovenko S."/>
            <person name="Subramanian E."/>
            <person name="Araus A.J."/>
            <person name="Petzold A."/>
            <person name="Susuki M."/>
            <person name="Suzuki K.-i.T."/>
            <person name="Hayashi T."/>
            <person name="Toyoda A."/>
            <person name="Oliveira C."/>
            <person name="Osipova E."/>
            <person name="Leigh N.D."/>
            <person name="Simon A."/>
            <person name="Yun M.H."/>
        </authorList>
    </citation>
    <scope>NUCLEOTIDE SEQUENCE</scope>
    <source>
        <strain evidence="2">20211129_DDA</strain>
        <tissue evidence="2">Liver</tissue>
    </source>
</reference>
<name>A0AAV7LRJ7_PLEWA</name>
<accession>A0AAV7LRJ7</accession>
<dbReference type="Proteomes" id="UP001066276">
    <property type="component" value="Chromosome 11"/>
</dbReference>